<comment type="caution">
    <text evidence="2">The sequence shown here is derived from an EMBL/GenBank/DDBJ whole genome shotgun (WGS) entry which is preliminary data.</text>
</comment>
<evidence type="ECO:0000256" key="1">
    <source>
        <dbReference type="SAM" id="MobiDB-lite"/>
    </source>
</evidence>
<gene>
    <name evidence="2" type="ORF">DFH07DRAFT_769761</name>
</gene>
<dbReference type="Proteomes" id="UP001215280">
    <property type="component" value="Unassembled WGS sequence"/>
</dbReference>
<dbReference type="EMBL" id="JARJLG010000032">
    <property type="protein sequence ID" value="KAJ7766499.1"/>
    <property type="molecule type" value="Genomic_DNA"/>
</dbReference>
<accession>A0AAD7JKK8</accession>
<feature type="compositionally biased region" description="Basic and acidic residues" evidence="1">
    <location>
        <begin position="592"/>
        <end position="601"/>
    </location>
</feature>
<name>A0AAD7JKK8_9AGAR</name>
<evidence type="ECO:0000313" key="2">
    <source>
        <dbReference type="EMBL" id="KAJ7766499.1"/>
    </source>
</evidence>
<feature type="compositionally biased region" description="Polar residues" evidence="1">
    <location>
        <begin position="612"/>
        <end position="625"/>
    </location>
</feature>
<reference evidence="2" key="1">
    <citation type="submission" date="2023-03" db="EMBL/GenBank/DDBJ databases">
        <title>Massive genome expansion in bonnet fungi (Mycena s.s.) driven by repeated elements and novel gene families across ecological guilds.</title>
        <authorList>
            <consortium name="Lawrence Berkeley National Laboratory"/>
            <person name="Harder C.B."/>
            <person name="Miyauchi S."/>
            <person name="Viragh M."/>
            <person name="Kuo A."/>
            <person name="Thoen E."/>
            <person name="Andreopoulos B."/>
            <person name="Lu D."/>
            <person name="Skrede I."/>
            <person name="Drula E."/>
            <person name="Henrissat B."/>
            <person name="Morin E."/>
            <person name="Kohler A."/>
            <person name="Barry K."/>
            <person name="LaButti K."/>
            <person name="Morin E."/>
            <person name="Salamov A."/>
            <person name="Lipzen A."/>
            <person name="Mereny Z."/>
            <person name="Hegedus B."/>
            <person name="Baldrian P."/>
            <person name="Stursova M."/>
            <person name="Weitz H."/>
            <person name="Taylor A."/>
            <person name="Grigoriev I.V."/>
            <person name="Nagy L.G."/>
            <person name="Martin F."/>
            <person name="Kauserud H."/>
        </authorList>
    </citation>
    <scope>NUCLEOTIDE SEQUENCE</scope>
    <source>
        <strain evidence="2">CBHHK188m</strain>
    </source>
</reference>
<proteinExistence type="predicted"/>
<dbReference type="AlphaFoldDB" id="A0AAD7JKK8"/>
<organism evidence="2 3">
    <name type="scientific">Mycena maculata</name>
    <dbReference type="NCBI Taxonomy" id="230809"/>
    <lineage>
        <taxon>Eukaryota</taxon>
        <taxon>Fungi</taxon>
        <taxon>Dikarya</taxon>
        <taxon>Basidiomycota</taxon>
        <taxon>Agaricomycotina</taxon>
        <taxon>Agaricomycetes</taxon>
        <taxon>Agaricomycetidae</taxon>
        <taxon>Agaricales</taxon>
        <taxon>Marasmiineae</taxon>
        <taxon>Mycenaceae</taxon>
        <taxon>Mycena</taxon>
    </lineage>
</organism>
<evidence type="ECO:0000313" key="3">
    <source>
        <dbReference type="Proteomes" id="UP001215280"/>
    </source>
</evidence>
<keyword evidence="3" id="KW-1185">Reference proteome</keyword>
<protein>
    <submittedName>
        <fullName evidence="2">Uncharacterized protein</fullName>
    </submittedName>
</protein>
<feature type="region of interest" description="Disordered" evidence="1">
    <location>
        <begin position="576"/>
        <end position="633"/>
    </location>
</feature>
<sequence length="633" mass="71766">MSEYHLTRISLLWRRSRLTRPNLWLKESRIPEEAEYNISVDIFLSLIAHRTQKWKLAQNSNFLVRAFGTAISLWDQISFSLKFLKSDPKKCTTPRNGTIRWSALVRGEQGITFSRALNLPGPTEVYGRKIRQGIPSVECTDPRCFIWHVLTITNLNCMPHTQVNGYVLIANFSHALNLPGPTEVYDRKIQQGIPSVECTDPRCSIWHVLTITNLNCMPHTQVKWICTYRQFLACSELAWTHRSLRPQDTAGNSIRGVHRSTSNGYVLIANFSHALNLPGPTEVYDRKIRQGIPSVECTDPRCSIWHVLTITNLNCMPHTQVNGYVLIANFSHALNLPGPTEVYDRKIQQGIPSVECTDPRCSIWHVLTITNLNCMPHTQVNGYVLIANFSHALNLPGPTEVYDRKIQQGIPSVECTDPRCSIWHVLTTTNLNGKPHTQVNGYVPTADLSYVQVRRIISEFRFRTIRDIRDLLSDEFCPVVHKCSHVVAAPDADRSLEVCEEIGRLVGEMPMVALRVMVELARDDKNTGVQAVLIVIFFWGVNKTACRARGGRQFITRADFETKANERTEIRLELAEPAEVRTDQPLSGPFTRRPEDKRQAEHSVLYPGATPESRSQWSPALNPENQARPGVDI</sequence>